<proteinExistence type="inferred from homology"/>
<dbReference type="PANTHER" id="PTHR11461:SF211">
    <property type="entry name" value="GH10112P-RELATED"/>
    <property type="match status" value="1"/>
</dbReference>
<gene>
    <name evidence="9" type="ORF">V5799_026320</name>
</gene>
<dbReference type="InterPro" id="IPR042185">
    <property type="entry name" value="Serpin_sf_2"/>
</dbReference>
<evidence type="ECO:0000256" key="3">
    <source>
        <dbReference type="ARBA" id="ARBA00022525"/>
    </source>
</evidence>
<keyword evidence="4" id="KW-0646">Protease inhibitor</keyword>
<keyword evidence="6" id="KW-0325">Glycoprotein</keyword>
<reference evidence="9 10" key="1">
    <citation type="journal article" date="2023" name="Arcadia Sci">
        <title>De novo assembly of a long-read Amblyomma americanum tick genome.</title>
        <authorList>
            <person name="Chou S."/>
            <person name="Poskanzer K.E."/>
            <person name="Rollins M."/>
            <person name="Thuy-Boun P.S."/>
        </authorList>
    </citation>
    <scope>NUCLEOTIDE SEQUENCE [LARGE SCALE GENOMIC DNA]</scope>
    <source>
        <strain evidence="9">F_SG_1</strain>
        <tissue evidence="9">Salivary glands</tissue>
    </source>
</reference>
<evidence type="ECO:0000313" key="9">
    <source>
        <dbReference type="EMBL" id="KAK8762410.1"/>
    </source>
</evidence>
<dbReference type="InterPro" id="IPR036186">
    <property type="entry name" value="Serpin_sf"/>
</dbReference>
<dbReference type="PANTHER" id="PTHR11461">
    <property type="entry name" value="SERINE PROTEASE INHIBITOR, SERPIN"/>
    <property type="match status" value="1"/>
</dbReference>
<dbReference type="AlphaFoldDB" id="A0AAQ4DIX0"/>
<evidence type="ECO:0000256" key="5">
    <source>
        <dbReference type="ARBA" id="ARBA00022900"/>
    </source>
</evidence>
<protein>
    <recommendedName>
        <fullName evidence="8">Serpin domain-containing protein</fullName>
    </recommendedName>
</protein>
<comment type="subcellular location">
    <subcellularLocation>
        <location evidence="1">Secreted</location>
    </subcellularLocation>
</comment>
<dbReference type="Gene3D" id="2.30.39.10">
    <property type="entry name" value="Alpha-1-antitrypsin, domain 1"/>
    <property type="match status" value="1"/>
</dbReference>
<feature type="domain" description="Serpin" evidence="8">
    <location>
        <begin position="15"/>
        <end position="373"/>
    </location>
</feature>
<dbReference type="GO" id="GO:0005615">
    <property type="term" value="C:extracellular space"/>
    <property type="evidence" value="ECO:0007669"/>
    <property type="project" value="InterPro"/>
</dbReference>
<dbReference type="InterPro" id="IPR042178">
    <property type="entry name" value="Serpin_sf_1"/>
</dbReference>
<dbReference type="Gene3D" id="3.30.497.10">
    <property type="entry name" value="Antithrombin, subunit I, domain 2"/>
    <property type="match status" value="1"/>
</dbReference>
<dbReference type="InterPro" id="IPR023796">
    <property type="entry name" value="Serpin_dom"/>
</dbReference>
<dbReference type="Proteomes" id="UP001321473">
    <property type="component" value="Unassembled WGS sequence"/>
</dbReference>
<evidence type="ECO:0000256" key="4">
    <source>
        <dbReference type="ARBA" id="ARBA00022690"/>
    </source>
</evidence>
<evidence type="ECO:0000256" key="7">
    <source>
        <dbReference type="RuleBase" id="RU000411"/>
    </source>
</evidence>
<evidence type="ECO:0000256" key="2">
    <source>
        <dbReference type="ARBA" id="ARBA00009500"/>
    </source>
</evidence>
<name>A0AAQ4DIX0_AMBAM</name>
<keyword evidence="10" id="KW-1185">Reference proteome</keyword>
<dbReference type="CDD" id="cd00172">
    <property type="entry name" value="serpin"/>
    <property type="match status" value="1"/>
</dbReference>
<dbReference type="Pfam" id="PF00079">
    <property type="entry name" value="Serpin"/>
    <property type="match status" value="1"/>
</dbReference>
<evidence type="ECO:0000256" key="1">
    <source>
        <dbReference type="ARBA" id="ARBA00004613"/>
    </source>
</evidence>
<evidence type="ECO:0000256" key="6">
    <source>
        <dbReference type="ARBA" id="ARBA00023180"/>
    </source>
</evidence>
<dbReference type="GO" id="GO:0004867">
    <property type="term" value="F:serine-type endopeptidase inhibitor activity"/>
    <property type="evidence" value="ECO:0007669"/>
    <property type="project" value="UniProtKB-KW"/>
</dbReference>
<keyword evidence="5" id="KW-0722">Serine protease inhibitor</keyword>
<accession>A0AAQ4DIX0</accession>
<evidence type="ECO:0000259" key="8">
    <source>
        <dbReference type="SMART" id="SM00093"/>
    </source>
</evidence>
<evidence type="ECO:0000313" key="10">
    <source>
        <dbReference type="Proteomes" id="UP001321473"/>
    </source>
</evidence>
<comment type="similarity">
    <text evidence="2 7">Belongs to the serpin family.</text>
</comment>
<dbReference type="EMBL" id="JARKHS020030112">
    <property type="protein sequence ID" value="KAK8762410.1"/>
    <property type="molecule type" value="Genomic_DNA"/>
</dbReference>
<dbReference type="InterPro" id="IPR000215">
    <property type="entry name" value="Serpin_fam"/>
</dbReference>
<sequence length="394" mass="44306">MASTLPDHPYLDFAVKLHKQLVSQSDRRENILYSPLSISAALSMMLAGARGKTATELRAVLRSQDSCIFYRHFDGLFSNDASATDGVKVHSANRIYCDQAFPVLHSYRSLLWDTYGAAIESVDFREDFENVRQRINSWIENVTESKIKGYLCPESLDALTTMILVSAVHIKGFWECQFSPTKTISSCFFGSKAIREAFMMNQMGQYKTASCDDLNVRAVEIPYRGGKSTMVVILPNERNGLFALEKRLTAPKLGHLLKNLCYRGDVFLYLPKFKLEQAVDFKVTLQGIGIKDLFTPEADLSDISEAANLFPTGLFHKVVLEVNEDGKEVHPAYAVTMMFKQATLLNLNCQFVVDRPFMFLVLRADRGRKGLTPPLDTYIFQVATTRLGNISNST</sequence>
<dbReference type="SUPFAM" id="SSF56574">
    <property type="entry name" value="Serpins"/>
    <property type="match status" value="1"/>
</dbReference>
<dbReference type="SMART" id="SM00093">
    <property type="entry name" value="SERPIN"/>
    <property type="match status" value="1"/>
</dbReference>
<keyword evidence="3" id="KW-0964">Secreted</keyword>
<organism evidence="9 10">
    <name type="scientific">Amblyomma americanum</name>
    <name type="common">Lone star tick</name>
    <dbReference type="NCBI Taxonomy" id="6943"/>
    <lineage>
        <taxon>Eukaryota</taxon>
        <taxon>Metazoa</taxon>
        <taxon>Ecdysozoa</taxon>
        <taxon>Arthropoda</taxon>
        <taxon>Chelicerata</taxon>
        <taxon>Arachnida</taxon>
        <taxon>Acari</taxon>
        <taxon>Parasitiformes</taxon>
        <taxon>Ixodida</taxon>
        <taxon>Ixodoidea</taxon>
        <taxon>Ixodidae</taxon>
        <taxon>Amblyomminae</taxon>
        <taxon>Amblyomma</taxon>
    </lineage>
</organism>
<comment type="caution">
    <text evidence="9">The sequence shown here is derived from an EMBL/GenBank/DDBJ whole genome shotgun (WGS) entry which is preliminary data.</text>
</comment>